<gene>
    <name evidence="4" type="primary">bamE</name>
    <name evidence="4" type="ORF">D7322_28060</name>
</gene>
<keyword evidence="5" id="KW-1185">Reference proteome</keyword>
<keyword evidence="2" id="KW-0472">Membrane</keyword>
<dbReference type="RefSeq" id="WP_121127472.1">
    <property type="nucleotide sequence ID" value="NZ_RBWS01000039.1"/>
</dbReference>
<dbReference type="InterPro" id="IPR037873">
    <property type="entry name" value="BamE-like"/>
</dbReference>
<feature type="domain" description="Outer membrane protein assembly factor BamE" evidence="3">
    <location>
        <begin position="23"/>
        <end position="58"/>
    </location>
</feature>
<dbReference type="Proteomes" id="UP000282423">
    <property type="component" value="Unassembled WGS sequence"/>
</dbReference>
<evidence type="ECO:0000313" key="5">
    <source>
        <dbReference type="Proteomes" id="UP000282423"/>
    </source>
</evidence>
<protein>
    <submittedName>
        <fullName evidence="4">Outer membrane protein assembly factor BamE</fullName>
    </submittedName>
</protein>
<reference evidence="4 5" key="1">
    <citation type="submission" date="2018-10" db="EMBL/GenBank/DDBJ databases">
        <title>Sphingobacterium sp. M05W1-28.</title>
        <authorList>
            <person name="Cai H."/>
        </authorList>
    </citation>
    <scope>NUCLEOTIDE SEQUENCE [LARGE SCALE GENOMIC DNA]</scope>
    <source>
        <strain evidence="4 5">M05W1-28</strain>
    </source>
</reference>
<dbReference type="AlphaFoldDB" id="A0A420VPT3"/>
<dbReference type="EMBL" id="RBWS01000039">
    <property type="protein sequence ID" value="RKO68277.1"/>
    <property type="molecule type" value="Genomic_DNA"/>
</dbReference>
<comment type="caution">
    <text evidence="4">The sequence shown here is derived from an EMBL/GenBank/DDBJ whole genome shotgun (WGS) entry which is preliminary data.</text>
</comment>
<evidence type="ECO:0000256" key="1">
    <source>
        <dbReference type="ARBA" id="ARBA00022729"/>
    </source>
</evidence>
<organism evidence="4 5">
    <name type="scientific">Sphingobacterium puteale</name>
    <dbReference type="NCBI Taxonomy" id="2420510"/>
    <lineage>
        <taxon>Bacteria</taxon>
        <taxon>Pseudomonadati</taxon>
        <taxon>Bacteroidota</taxon>
        <taxon>Sphingobacteriia</taxon>
        <taxon>Sphingobacteriales</taxon>
        <taxon>Sphingobacteriaceae</taxon>
        <taxon>Sphingobacterium</taxon>
    </lineage>
</organism>
<evidence type="ECO:0000259" key="3">
    <source>
        <dbReference type="Pfam" id="PF04355"/>
    </source>
</evidence>
<dbReference type="PROSITE" id="PS51257">
    <property type="entry name" value="PROKAR_LIPOPROTEIN"/>
    <property type="match status" value="1"/>
</dbReference>
<name>A0A420VPT3_9SPHI</name>
<dbReference type="OrthoDB" id="5422169at2"/>
<sequence>MKTIIAFLIILFSGCSESQESKNYENLKKIKLGMDYNEVINIMGSPMNSTQLNNDTLRFSIAYSSVSGSSDDYYIFFSKRDSIVVAIGDGQ</sequence>
<evidence type="ECO:0000313" key="4">
    <source>
        <dbReference type="EMBL" id="RKO68277.1"/>
    </source>
</evidence>
<accession>A0A420VPT3</accession>
<dbReference type="Pfam" id="PF04355">
    <property type="entry name" value="BamE"/>
    <property type="match status" value="1"/>
</dbReference>
<proteinExistence type="predicted"/>
<dbReference type="InterPro" id="IPR007450">
    <property type="entry name" value="BamE_dom"/>
</dbReference>
<evidence type="ECO:0000256" key="2">
    <source>
        <dbReference type="ARBA" id="ARBA00023136"/>
    </source>
</evidence>
<dbReference type="GO" id="GO:0019867">
    <property type="term" value="C:outer membrane"/>
    <property type="evidence" value="ECO:0007669"/>
    <property type="project" value="InterPro"/>
</dbReference>
<keyword evidence="1" id="KW-0732">Signal</keyword>
<dbReference type="Gene3D" id="3.30.1450.10">
    <property type="match status" value="1"/>
</dbReference>